<evidence type="ECO:0000256" key="1">
    <source>
        <dbReference type="SAM" id="MobiDB-lite"/>
    </source>
</evidence>
<reference evidence="2 3" key="1">
    <citation type="submission" date="2022-11" db="EMBL/GenBank/DDBJ databases">
        <title>Minimal conservation of predation-associated metabolite biosynthetic gene clusters underscores biosynthetic potential of Myxococcota including descriptions for ten novel species: Archangium lansinium sp. nov., Myxococcus landrumus sp. nov., Nannocystis bai.</title>
        <authorList>
            <person name="Ahearne A."/>
            <person name="Stevens C."/>
            <person name="Dowd S."/>
        </authorList>
    </citation>
    <scope>NUCLEOTIDE SEQUENCE [LARGE SCALE GENOMIC DNA]</scope>
    <source>
        <strain evidence="2 3">NCELM</strain>
    </source>
</reference>
<comment type="caution">
    <text evidence="2">The sequence shown here is derived from an EMBL/GenBank/DDBJ whole genome shotgun (WGS) entry which is preliminary data.</text>
</comment>
<keyword evidence="3" id="KW-1185">Reference proteome</keyword>
<dbReference type="EMBL" id="JAQNDN010000027">
    <property type="protein sequence ID" value="MDC0675431.1"/>
    <property type="molecule type" value="Genomic_DNA"/>
</dbReference>
<sequence length="163" mass="17923">MTRNTAEQPDSDGEGDERTWVASGFTARVIKNEDDEGWAVTMTRDGESEPVLVSPWTMGRDKKNPKPLNHTDFKTLLKGARDVVTRHEAHARAQRHRSVTVLDAEGSSVRVDLDIAADEDDPHAMLSAWDPVGEKLAERRVAPNFKLSSASAGRWVASGFGDV</sequence>
<feature type="compositionally biased region" description="Basic and acidic residues" evidence="1">
    <location>
        <begin position="59"/>
        <end position="71"/>
    </location>
</feature>
<evidence type="ECO:0000313" key="3">
    <source>
        <dbReference type="Proteomes" id="UP001217838"/>
    </source>
</evidence>
<evidence type="ECO:0000313" key="2">
    <source>
        <dbReference type="EMBL" id="MDC0675431.1"/>
    </source>
</evidence>
<accession>A0ABT5BMP1</accession>
<dbReference type="RefSeq" id="WP_272010504.1">
    <property type="nucleotide sequence ID" value="NZ_JAQNDN010000027.1"/>
</dbReference>
<protein>
    <submittedName>
        <fullName evidence="2">Uncharacterized protein</fullName>
    </submittedName>
</protein>
<name>A0ABT5BMP1_9BACT</name>
<feature type="region of interest" description="Disordered" evidence="1">
    <location>
        <begin position="42"/>
        <end position="71"/>
    </location>
</feature>
<proteinExistence type="predicted"/>
<organism evidence="2 3">
    <name type="scientific">Nannocystis radixulma</name>
    <dbReference type="NCBI Taxonomy" id="2995305"/>
    <lineage>
        <taxon>Bacteria</taxon>
        <taxon>Pseudomonadati</taxon>
        <taxon>Myxococcota</taxon>
        <taxon>Polyangia</taxon>
        <taxon>Nannocystales</taxon>
        <taxon>Nannocystaceae</taxon>
        <taxon>Nannocystis</taxon>
    </lineage>
</organism>
<dbReference type="Proteomes" id="UP001217838">
    <property type="component" value="Unassembled WGS sequence"/>
</dbReference>
<gene>
    <name evidence="2" type="ORF">POL58_47245</name>
</gene>